<dbReference type="PANTHER" id="PTHR14226">
    <property type="entry name" value="NEUROPATHY TARGET ESTERASE/SWISS CHEESE D.MELANOGASTER"/>
    <property type="match status" value="1"/>
</dbReference>
<keyword evidence="3 4" id="KW-0443">Lipid metabolism</keyword>
<feature type="active site" description="Nucleophile" evidence="4">
    <location>
        <position position="38"/>
    </location>
</feature>
<evidence type="ECO:0000313" key="8">
    <source>
        <dbReference type="Proteomes" id="UP000727993"/>
    </source>
</evidence>
<name>A0A936NEJ5_9ACTN</name>
<evidence type="ECO:0000256" key="1">
    <source>
        <dbReference type="ARBA" id="ARBA00022801"/>
    </source>
</evidence>
<dbReference type="GO" id="GO:0016042">
    <property type="term" value="P:lipid catabolic process"/>
    <property type="evidence" value="ECO:0007669"/>
    <property type="project" value="UniProtKB-UniRule"/>
</dbReference>
<feature type="short sequence motif" description="GXSXG" evidence="4">
    <location>
        <begin position="36"/>
        <end position="40"/>
    </location>
</feature>
<dbReference type="InterPro" id="IPR050301">
    <property type="entry name" value="NTE"/>
</dbReference>
<dbReference type="Proteomes" id="UP000727993">
    <property type="component" value="Unassembled WGS sequence"/>
</dbReference>
<feature type="short sequence motif" description="DGA/G" evidence="4">
    <location>
        <begin position="163"/>
        <end position="165"/>
    </location>
</feature>
<dbReference type="Pfam" id="PF01734">
    <property type="entry name" value="Patatin"/>
    <property type="match status" value="1"/>
</dbReference>
<reference evidence="7 8" key="1">
    <citation type="submission" date="2020-10" db="EMBL/GenBank/DDBJ databases">
        <title>Connecting structure to function with the recovery of over 1000 high-quality activated sludge metagenome-assembled genomes encoding full-length rRNA genes using long-read sequencing.</title>
        <authorList>
            <person name="Singleton C.M."/>
            <person name="Petriglieri F."/>
            <person name="Kristensen J.M."/>
            <person name="Kirkegaard R.H."/>
            <person name="Michaelsen T.Y."/>
            <person name="Andersen M.H."/>
            <person name="Karst S.M."/>
            <person name="Dueholm M.S."/>
            <person name="Nielsen P.H."/>
            <person name="Albertsen M."/>
        </authorList>
    </citation>
    <scope>NUCLEOTIDE SEQUENCE [LARGE SCALE GENOMIC DNA]</scope>
    <source>
        <strain evidence="7">Lyne_18-Q3-R50-59_MAXAC.006</strain>
    </source>
</reference>
<dbReference type="InterPro" id="IPR002641">
    <property type="entry name" value="PNPLA_dom"/>
</dbReference>
<feature type="active site" description="Proton acceptor" evidence="4">
    <location>
        <position position="163"/>
    </location>
</feature>
<feature type="short sequence motif" description="GXGXXG" evidence="4">
    <location>
        <begin position="9"/>
        <end position="14"/>
    </location>
</feature>
<proteinExistence type="predicted"/>
<dbReference type="PROSITE" id="PS51635">
    <property type="entry name" value="PNPLA"/>
    <property type="match status" value="1"/>
</dbReference>
<evidence type="ECO:0000256" key="3">
    <source>
        <dbReference type="ARBA" id="ARBA00023098"/>
    </source>
</evidence>
<dbReference type="EMBL" id="JADJZA010000008">
    <property type="protein sequence ID" value="MBK9298246.1"/>
    <property type="molecule type" value="Genomic_DNA"/>
</dbReference>
<dbReference type="Gene3D" id="3.40.1090.10">
    <property type="entry name" value="Cytosolic phospholipase A2 catalytic domain"/>
    <property type="match status" value="2"/>
</dbReference>
<dbReference type="CDD" id="cd07209">
    <property type="entry name" value="Pat_hypo_Ecoli_Z1214_like"/>
    <property type="match status" value="1"/>
</dbReference>
<feature type="domain" description="PNPLA" evidence="6">
    <location>
        <begin position="5"/>
        <end position="176"/>
    </location>
</feature>
<feature type="region of interest" description="Disordered" evidence="5">
    <location>
        <begin position="282"/>
        <end position="305"/>
    </location>
</feature>
<comment type="caution">
    <text evidence="7">The sequence shown here is derived from an EMBL/GenBank/DDBJ whole genome shotgun (WGS) entry which is preliminary data.</text>
</comment>
<gene>
    <name evidence="7" type="ORF">IPN02_15690</name>
</gene>
<keyword evidence="1 4" id="KW-0378">Hydrolase</keyword>
<dbReference type="InterPro" id="IPR016035">
    <property type="entry name" value="Acyl_Trfase/lysoPLipase"/>
</dbReference>
<accession>A0A936NEJ5</accession>
<evidence type="ECO:0000256" key="4">
    <source>
        <dbReference type="PROSITE-ProRule" id="PRU01161"/>
    </source>
</evidence>
<dbReference type="AlphaFoldDB" id="A0A936NEJ5"/>
<sequence length="305" mass="32147">MTTAFVLSGGGSLGAVQAGMLAALEEQGLRPDLLIGTSAGALNAAYLGAHGYSSESIADLATLWRGLRRQDVFPVDPLRSVLAFAGKRASLCSMRPLRRLVDKHLPITDLGDAQLPLHIITTDVLSGEEVVLSSGNATTAVLASAAIPAVFRPVDHEGRLLIDGGVSNNTAVGQAVALGSDRVVVVPAGFACDLSEPPGTPLAALAHSITLLLEQRLIVEVAHFADQVEIIVAPPLCPLSVNAVDFGHADELIDRAHADTRSWLEAGNEHLPHQARFLALHHHSHKHGPGPDRSDRFPPLVDEVM</sequence>
<protein>
    <submittedName>
        <fullName evidence="7">Patatin-like phospholipase family protein</fullName>
    </submittedName>
</protein>
<dbReference type="PANTHER" id="PTHR14226:SF57">
    <property type="entry name" value="BLR7027 PROTEIN"/>
    <property type="match status" value="1"/>
</dbReference>
<evidence type="ECO:0000256" key="2">
    <source>
        <dbReference type="ARBA" id="ARBA00022963"/>
    </source>
</evidence>
<organism evidence="7 8">
    <name type="scientific">Candidatus Neomicrothrix subdominans</name>
    <dbReference type="NCBI Taxonomy" id="2954438"/>
    <lineage>
        <taxon>Bacteria</taxon>
        <taxon>Bacillati</taxon>
        <taxon>Actinomycetota</taxon>
        <taxon>Acidimicrobiia</taxon>
        <taxon>Acidimicrobiales</taxon>
        <taxon>Microthrixaceae</taxon>
        <taxon>Candidatus Neomicrothrix</taxon>
    </lineage>
</organism>
<dbReference type="GO" id="GO:0016787">
    <property type="term" value="F:hydrolase activity"/>
    <property type="evidence" value="ECO:0007669"/>
    <property type="project" value="UniProtKB-UniRule"/>
</dbReference>
<keyword evidence="2 4" id="KW-0442">Lipid degradation</keyword>
<dbReference type="SUPFAM" id="SSF52151">
    <property type="entry name" value="FabD/lysophospholipase-like"/>
    <property type="match status" value="1"/>
</dbReference>
<evidence type="ECO:0000259" key="6">
    <source>
        <dbReference type="PROSITE" id="PS51635"/>
    </source>
</evidence>
<evidence type="ECO:0000256" key="5">
    <source>
        <dbReference type="SAM" id="MobiDB-lite"/>
    </source>
</evidence>
<evidence type="ECO:0000313" key="7">
    <source>
        <dbReference type="EMBL" id="MBK9298246.1"/>
    </source>
</evidence>